<comment type="subunit">
    <text evidence="7">Consists of a catalytic RNA component (M1 or rnpB) and a protein subunit.</text>
</comment>
<evidence type="ECO:0000256" key="6">
    <source>
        <dbReference type="ARBA" id="ARBA00022884"/>
    </source>
</evidence>
<dbReference type="InterPro" id="IPR020568">
    <property type="entry name" value="Ribosomal_Su5_D2-typ_SF"/>
</dbReference>
<evidence type="ECO:0000256" key="4">
    <source>
        <dbReference type="ARBA" id="ARBA00022759"/>
    </source>
</evidence>
<keyword evidence="10" id="KW-1185">Reference proteome</keyword>
<evidence type="ECO:0000256" key="7">
    <source>
        <dbReference type="HAMAP-Rule" id="MF_00227"/>
    </source>
</evidence>
<keyword evidence="5 7" id="KW-0378">Hydrolase</keyword>
<comment type="catalytic activity">
    <reaction evidence="7">
        <text>Endonucleolytic cleavage of RNA, removing 5'-extranucleotides from tRNA precursor.</text>
        <dbReference type="EC" id="3.1.26.5"/>
    </reaction>
</comment>
<accession>A0ABW4JJK2</accession>
<keyword evidence="4 7" id="KW-0255">Endonuclease</keyword>
<sequence length="112" mass="13189">MQNQYRLKENRDFRRVFRRGKSFATHRLVLYYCDNRQSIVRVGFSISKKVGNAVVRNRVKRMLRAGFQSLLPELKDKSLDIVVVCRKDAAEADYHELMQDVMKLISKARIVV</sequence>
<dbReference type="InterPro" id="IPR020539">
    <property type="entry name" value="RNase_P_CS"/>
</dbReference>
<dbReference type="GO" id="GO:0004526">
    <property type="term" value="F:ribonuclease P activity"/>
    <property type="evidence" value="ECO:0007669"/>
    <property type="project" value="UniProtKB-EC"/>
</dbReference>
<keyword evidence="3 7" id="KW-0540">Nuclease</keyword>
<proteinExistence type="inferred from homology"/>
<evidence type="ECO:0000256" key="5">
    <source>
        <dbReference type="ARBA" id="ARBA00022801"/>
    </source>
</evidence>
<protein>
    <recommendedName>
        <fullName evidence="7 8">Ribonuclease P protein component</fullName>
        <shortName evidence="7">RNase P protein</shortName>
        <shortName evidence="7">RNaseP protein</shortName>
        <ecNumber evidence="7 8">3.1.26.5</ecNumber>
    </recommendedName>
    <alternativeName>
        <fullName evidence="7">Protein C5</fullName>
    </alternativeName>
</protein>
<dbReference type="EC" id="3.1.26.5" evidence="7 8"/>
<dbReference type="HAMAP" id="MF_00227">
    <property type="entry name" value="RNase_P"/>
    <property type="match status" value="1"/>
</dbReference>
<evidence type="ECO:0000256" key="2">
    <source>
        <dbReference type="ARBA" id="ARBA00022694"/>
    </source>
</evidence>
<evidence type="ECO:0000256" key="8">
    <source>
        <dbReference type="NCBIfam" id="TIGR00188"/>
    </source>
</evidence>
<evidence type="ECO:0000313" key="10">
    <source>
        <dbReference type="Proteomes" id="UP001597079"/>
    </source>
</evidence>
<dbReference type="SUPFAM" id="SSF54211">
    <property type="entry name" value="Ribosomal protein S5 domain 2-like"/>
    <property type="match status" value="1"/>
</dbReference>
<dbReference type="NCBIfam" id="TIGR00188">
    <property type="entry name" value="rnpA"/>
    <property type="match status" value="1"/>
</dbReference>
<keyword evidence="2 7" id="KW-0819">tRNA processing</keyword>
<dbReference type="Pfam" id="PF00825">
    <property type="entry name" value="Ribonuclease_P"/>
    <property type="match status" value="1"/>
</dbReference>
<dbReference type="EMBL" id="JBHUCX010000038">
    <property type="protein sequence ID" value="MFD1675999.1"/>
    <property type="molecule type" value="Genomic_DNA"/>
</dbReference>
<comment type="similarity">
    <text evidence="7">Belongs to the RnpA family.</text>
</comment>
<dbReference type="PANTHER" id="PTHR33992:SF1">
    <property type="entry name" value="RIBONUCLEASE P PROTEIN COMPONENT"/>
    <property type="match status" value="1"/>
</dbReference>
<dbReference type="RefSeq" id="WP_377943887.1">
    <property type="nucleotide sequence ID" value="NZ_JBHUCX010000038.1"/>
</dbReference>
<name>A0ABW4JJK2_9BACL</name>
<evidence type="ECO:0000256" key="1">
    <source>
        <dbReference type="ARBA" id="ARBA00002663"/>
    </source>
</evidence>
<dbReference type="Gene3D" id="3.30.230.10">
    <property type="match status" value="1"/>
</dbReference>
<organism evidence="9 10">
    <name type="scientific">Alicyclobacillus fodiniaquatilis</name>
    <dbReference type="NCBI Taxonomy" id="1661150"/>
    <lineage>
        <taxon>Bacteria</taxon>
        <taxon>Bacillati</taxon>
        <taxon>Bacillota</taxon>
        <taxon>Bacilli</taxon>
        <taxon>Bacillales</taxon>
        <taxon>Alicyclobacillaceae</taxon>
        <taxon>Alicyclobacillus</taxon>
    </lineage>
</organism>
<gene>
    <name evidence="7 9" type="primary">rnpA</name>
    <name evidence="9" type="ORF">ACFSB2_14940</name>
</gene>
<dbReference type="InterPro" id="IPR000100">
    <property type="entry name" value="RNase_P"/>
</dbReference>
<evidence type="ECO:0000256" key="3">
    <source>
        <dbReference type="ARBA" id="ARBA00022722"/>
    </source>
</evidence>
<keyword evidence="6 7" id="KW-0694">RNA-binding</keyword>
<dbReference type="PROSITE" id="PS00648">
    <property type="entry name" value="RIBONUCLEASE_P"/>
    <property type="match status" value="1"/>
</dbReference>
<dbReference type="InterPro" id="IPR014721">
    <property type="entry name" value="Ribsml_uS5_D2-typ_fold_subgr"/>
</dbReference>
<comment type="function">
    <text evidence="1 7">RNaseP catalyzes the removal of the 5'-leader sequence from pre-tRNA to produce the mature 5'-terminus. It can also cleave other RNA substrates such as 4.5S RNA. The protein component plays an auxiliary but essential role in vivo by binding to the 5'-leader sequence and broadening the substrate specificity of the ribozyme.</text>
</comment>
<comment type="caution">
    <text evidence="9">The sequence shown here is derived from an EMBL/GenBank/DDBJ whole genome shotgun (WGS) entry which is preliminary data.</text>
</comment>
<evidence type="ECO:0000313" key="9">
    <source>
        <dbReference type="EMBL" id="MFD1675999.1"/>
    </source>
</evidence>
<reference evidence="10" key="1">
    <citation type="journal article" date="2019" name="Int. J. Syst. Evol. Microbiol.">
        <title>The Global Catalogue of Microorganisms (GCM) 10K type strain sequencing project: providing services to taxonomists for standard genome sequencing and annotation.</title>
        <authorList>
            <consortium name="The Broad Institute Genomics Platform"/>
            <consortium name="The Broad Institute Genome Sequencing Center for Infectious Disease"/>
            <person name="Wu L."/>
            <person name="Ma J."/>
        </authorList>
    </citation>
    <scope>NUCLEOTIDE SEQUENCE [LARGE SCALE GENOMIC DNA]</scope>
    <source>
        <strain evidence="10">CGMCC 1.12286</strain>
    </source>
</reference>
<dbReference type="PANTHER" id="PTHR33992">
    <property type="entry name" value="RIBONUCLEASE P PROTEIN COMPONENT"/>
    <property type="match status" value="1"/>
</dbReference>
<dbReference type="Proteomes" id="UP001597079">
    <property type="component" value="Unassembled WGS sequence"/>
</dbReference>